<keyword evidence="2" id="KW-1185">Reference proteome</keyword>
<sequence length="91" mass="10556">MNDHRDLSLNEIRWIAEGLKCLGNRGPKLNKLREEIGKILKILEDAEVEMAKQKDKRTIIDDILDKEALKPLKKELPPDRLKKLVSELKES</sequence>
<dbReference type="Proteomes" id="UP000535491">
    <property type="component" value="Unassembled WGS sequence"/>
</dbReference>
<reference evidence="1 2" key="1">
    <citation type="submission" date="2020-07" db="EMBL/GenBank/DDBJ databases">
        <authorList>
            <person name="Feng H."/>
        </authorList>
    </citation>
    <scope>NUCLEOTIDE SEQUENCE [LARGE SCALE GENOMIC DNA]</scope>
    <source>
        <strain evidence="2">s-10</strain>
    </source>
</reference>
<protein>
    <submittedName>
        <fullName evidence="1">Uncharacterized protein</fullName>
    </submittedName>
</protein>
<dbReference type="AlphaFoldDB" id="A0A7W1WUX7"/>
<name>A0A7W1WUX7_9BACL</name>
<comment type="caution">
    <text evidence="1">The sequence shown here is derived from an EMBL/GenBank/DDBJ whole genome shotgun (WGS) entry which is preliminary data.</text>
</comment>
<proteinExistence type="predicted"/>
<dbReference type="RefSeq" id="WP_181755020.1">
    <property type="nucleotide sequence ID" value="NZ_JACEIQ010000041.1"/>
</dbReference>
<gene>
    <name evidence="1" type="ORF">H1191_19905</name>
</gene>
<evidence type="ECO:0000313" key="1">
    <source>
        <dbReference type="EMBL" id="MBA4496523.1"/>
    </source>
</evidence>
<organism evidence="1 2">
    <name type="scientific">Paenactinomyces guangxiensis</name>
    <dbReference type="NCBI Taxonomy" id="1490290"/>
    <lineage>
        <taxon>Bacteria</taxon>
        <taxon>Bacillati</taxon>
        <taxon>Bacillota</taxon>
        <taxon>Bacilli</taxon>
        <taxon>Bacillales</taxon>
        <taxon>Thermoactinomycetaceae</taxon>
        <taxon>Paenactinomyces</taxon>
    </lineage>
</organism>
<dbReference type="EMBL" id="JACEIQ010000041">
    <property type="protein sequence ID" value="MBA4496523.1"/>
    <property type="molecule type" value="Genomic_DNA"/>
</dbReference>
<evidence type="ECO:0000313" key="2">
    <source>
        <dbReference type="Proteomes" id="UP000535491"/>
    </source>
</evidence>
<accession>A0A7W1WUX7</accession>